<name>A0AA38IFL3_9CUCU</name>
<dbReference type="SUPFAM" id="SSF49599">
    <property type="entry name" value="TRAF domain-like"/>
    <property type="match status" value="2"/>
</dbReference>
<evidence type="ECO:0000259" key="12">
    <source>
        <dbReference type="PROSITE" id="PS51081"/>
    </source>
</evidence>
<dbReference type="EC" id="2.3.2.27" evidence="4"/>
<evidence type="ECO:0000256" key="7">
    <source>
        <dbReference type="ARBA" id="ARBA00022771"/>
    </source>
</evidence>
<dbReference type="GO" id="GO:0031624">
    <property type="term" value="F:ubiquitin conjugating enzyme binding"/>
    <property type="evidence" value="ECO:0007669"/>
    <property type="project" value="TreeGrafter"/>
</dbReference>
<dbReference type="InterPro" id="IPR004162">
    <property type="entry name" value="SINA-like_animal"/>
</dbReference>
<comment type="pathway">
    <text evidence="2">Protein modification; protein ubiquitination.</text>
</comment>
<dbReference type="Pfam" id="PF21361">
    <property type="entry name" value="Sina_ZnF"/>
    <property type="match status" value="2"/>
</dbReference>
<gene>
    <name evidence="13" type="ORF">Zmor_016105</name>
</gene>
<dbReference type="SUPFAM" id="SSF57850">
    <property type="entry name" value="RING/U-box"/>
    <property type="match status" value="1"/>
</dbReference>
<organism evidence="13 14">
    <name type="scientific">Zophobas morio</name>
    <dbReference type="NCBI Taxonomy" id="2755281"/>
    <lineage>
        <taxon>Eukaryota</taxon>
        <taxon>Metazoa</taxon>
        <taxon>Ecdysozoa</taxon>
        <taxon>Arthropoda</taxon>
        <taxon>Hexapoda</taxon>
        <taxon>Insecta</taxon>
        <taxon>Pterygota</taxon>
        <taxon>Neoptera</taxon>
        <taxon>Endopterygota</taxon>
        <taxon>Coleoptera</taxon>
        <taxon>Polyphaga</taxon>
        <taxon>Cucujiformia</taxon>
        <taxon>Tenebrionidae</taxon>
        <taxon>Zophobas</taxon>
    </lineage>
</organism>
<dbReference type="GO" id="GO:0005737">
    <property type="term" value="C:cytoplasm"/>
    <property type="evidence" value="ECO:0007669"/>
    <property type="project" value="TreeGrafter"/>
</dbReference>
<evidence type="ECO:0000256" key="9">
    <source>
        <dbReference type="ARBA" id="ARBA00022833"/>
    </source>
</evidence>
<comment type="caution">
    <text evidence="13">The sequence shown here is derived from an EMBL/GenBank/DDBJ whole genome shotgun (WGS) entry which is preliminary data.</text>
</comment>
<dbReference type="PANTHER" id="PTHR45877:SF2">
    <property type="entry name" value="E3 UBIQUITIN-PROTEIN LIGASE SINA-RELATED"/>
    <property type="match status" value="1"/>
</dbReference>
<dbReference type="GO" id="GO:0008270">
    <property type="term" value="F:zinc ion binding"/>
    <property type="evidence" value="ECO:0007669"/>
    <property type="project" value="UniProtKB-KW"/>
</dbReference>
<sequence>MANKNIQNFAKEMLNENVFSCRVCKNLLAVPVMMVENIGDVCHSCFQTKNEENDWNSLPNTTLDTILRKLLLPCKFQSEGCETEVLCDVLKQHENKCSYRLVDCLMPKEQCEWLGKSADLFKHFEEEHETHVLKEQCGEYSFEIDPRNFGTITKLLTYNNKTHVLKIKKSDDDNSLLQFLKGESNMVVEYTGKSNVFETKLQALSFDVAFDERNGQKIQLSTLKEVMQEDEVVKVVIKPEKYELKDVNYEITKHLECPVCKDIMRQPILLCCSGHSICQSCRNHLSRCPTCRKAFRVQNIRNFSLEALTPFAQYECVYSQFGCTSTLLGSEIDEHEDGCTYQTYECPKSNCEFKGNFAACRNHFKVQHTCDLVKGTVYETSIVAIPFTYTCKLYFFEYGNIFELSFTHHQNSCSCFVRILTKYNKRDKYYFTVRLVSSDDAQCLIAKSECCLDRNDKEISFMNNNLLPYEDSFQNEIKFYCEIQKTTVCINTNNE</sequence>
<feature type="domain" description="RING-type" evidence="11">
    <location>
        <begin position="257"/>
        <end position="292"/>
    </location>
</feature>
<dbReference type="Proteomes" id="UP001168821">
    <property type="component" value="Unassembled WGS sequence"/>
</dbReference>
<keyword evidence="14" id="KW-1185">Reference proteome</keyword>
<keyword evidence="7 10" id="KW-0863">Zinc-finger</keyword>
<comment type="similarity">
    <text evidence="3">Belongs to the SINA (Seven in absentia) family.</text>
</comment>
<evidence type="ECO:0000256" key="8">
    <source>
        <dbReference type="ARBA" id="ARBA00022786"/>
    </source>
</evidence>
<feature type="domain" description="SIAH-type" evidence="12">
    <location>
        <begin position="311"/>
        <end position="369"/>
    </location>
</feature>
<evidence type="ECO:0000256" key="6">
    <source>
        <dbReference type="ARBA" id="ARBA00022723"/>
    </source>
</evidence>
<evidence type="ECO:0000259" key="11">
    <source>
        <dbReference type="PROSITE" id="PS50089"/>
    </source>
</evidence>
<keyword evidence="8" id="KW-0833">Ubl conjugation pathway</keyword>
<keyword evidence="5" id="KW-0808">Transferase</keyword>
<dbReference type="AlphaFoldDB" id="A0AA38IFL3"/>
<reference evidence="13" key="1">
    <citation type="journal article" date="2023" name="G3 (Bethesda)">
        <title>Whole genome assemblies of Zophobas morio and Tenebrio molitor.</title>
        <authorList>
            <person name="Kaur S."/>
            <person name="Stinson S.A."/>
            <person name="diCenzo G.C."/>
        </authorList>
    </citation>
    <scope>NUCLEOTIDE SEQUENCE</scope>
    <source>
        <strain evidence="13">QUZm001</strain>
    </source>
</reference>
<comment type="catalytic activity">
    <reaction evidence="1">
        <text>S-ubiquitinyl-[E2 ubiquitin-conjugating enzyme]-L-cysteine + [acceptor protein]-L-lysine = [E2 ubiquitin-conjugating enzyme]-L-cysteine + N(6)-ubiquitinyl-[acceptor protein]-L-lysine.</text>
        <dbReference type="EC" id="2.3.2.27"/>
    </reaction>
</comment>
<dbReference type="PANTHER" id="PTHR45877">
    <property type="entry name" value="E3 UBIQUITIN-PROTEIN LIGASE SIAH2"/>
    <property type="match status" value="1"/>
</dbReference>
<dbReference type="InterPro" id="IPR049548">
    <property type="entry name" value="Sina-like_RING"/>
</dbReference>
<dbReference type="EMBL" id="JALNTZ010000004">
    <property type="protein sequence ID" value="KAJ3657073.1"/>
    <property type="molecule type" value="Genomic_DNA"/>
</dbReference>
<dbReference type="InterPro" id="IPR001841">
    <property type="entry name" value="Znf_RING"/>
</dbReference>
<evidence type="ECO:0000256" key="2">
    <source>
        <dbReference type="ARBA" id="ARBA00004906"/>
    </source>
</evidence>
<dbReference type="FunFam" id="3.30.40.10:FF:000041">
    <property type="entry name" value="E3 ubiquitin-protein ligase SINAT3"/>
    <property type="match status" value="1"/>
</dbReference>
<evidence type="ECO:0000256" key="3">
    <source>
        <dbReference type="ARBA" id="ARBA00009119"/>
    </source>
</evidence>
<feature type="domain" description="SIAH-type" evidence="12">
    <location>
        <begin position="69"/>
        <end position="129"/>
    </location>
</feature>
<dbReference type="Pfam" id="PF21362">
    <property type="entry name" value="Sina_RING"/>
    <property type="match status" value="1"/>
</dbReference>
<keyword evidence="9" id="KW-0862">Zinc</keyword>
<evidence type="ECO:0000313" key="14">
    <source>
        <dbReference type="Proteomes" id="UP001168821"/>
    </source>
</evidence>
<protein>
    <recommendedName>
        <fullName evidence="4">RING-type E3 ubiquitin transferase</fullName>
        <ecNumber evidence="4">2.3.2.27</ecNumber>
    </recommendedName>
</protein>
<proteinExistence type="inferred from homology"/>
<evidence type="ECO:0000256" key="1">
    <source>
        <dbReference type="ARBA" id="ARBA00000900"/>
    </source>
</evidence>
<dbReference type="PROSITE" id="PS50089">
    <property type="entry name" value="ZF_RING_2"/>
    <property type="match status" value="1"/>
</dbReference>
<accession>A0AA38IFL3</accession>
<dbReference type="PROSITE" id="PS51081">
    <property type="entry name" value="ZF_SIAH"/>
    <property type="match status" value="2"/>
</dbReference>
<dbReference type="Gene3D" id="3.30.40.10">
    <property type="entry name" value="Zinc/RING finger domain, C3HC4 (zinc finger)"/>
    <property type="match status" value="3"/>
</dbReference>
<dbReference type="InterPro" id="IPR013083">
    <property type="entry name" value="Znf_RING/FYVE/PHD"/>
</dbReference>
<dbReference type="InterPro" id="IPR013010">
    <property type="entry name" value="Znf_SIAH"/>
</dbReference>
<evidence type="ECO:0000256" key="4">
    <source>
        <dbReference type="ARBA" id="ARBA00012483"/>
    </source>
</evidence>
<evidence type="ECO:0000313" key="13">
    <source>
        <dbReference type="EMBL" id="KAJ3657073.1"/>
    </source>
</evidence>
<dbReference type="GO" id="GO:0061630">
    <property type="term" value="F:ubiquitin protein ligase activity"/>
    <property type="evidence" value="ECO:0007669"/>
    <property type="project" value="UniProtKB-EC"/>
</dbReference>
<evidence type="ECO:0000256" key="5">
    <source>
        <dbReference type="ARBA" id="ARBA00022679"/>
    </source>
</evidence>
<evidence type="ECO:0000256" key="10">
    <source>
        <dbReference type="PROSITE-ProRule" id="PRU00455"/>
    </source>
</evidence>
<dbReference type="GO" id="GO:0043161">
    <property type="term" value="P:proteasome-mediated ubiquitin-dependent protein catabolic process"/>
    <property type="evidence" value="ECO:0007669"/>
    <property type="project" value="TreeGrafter"/>
</dbReference>
<keyword evidence="6" id="KW-0479">Metal-binding</keyword>